<protein>
    <submittedName>
        <fullName evidence="9">Alkyl hydroperoxide reductase/ Thiol specific antioxidant/ Mal allergen</fullName>
    </submittedName>
</protein>
<dbReference type="AlphaFoldDB" id="E1I9V2"/>
<dbReference type="PANTHER" id="PTHR42852">
    <property type="entry name" value="THIOL:DISULFIDE INTERCHANGE PROTEIN DSBE"/>
    <property type="match status" value="1"/>
</dbReference>
<evidence type="ECO:0000256" key="3">
    <source>
        <dbReference type="ARBA" id="ARBA00022968"/>
    </source>
</evidence>
<feature type="compositionally biased region" description="Polar residues" evidence="6">
    <location>
        <begin position="22"/>
        <end position="48"/>
    </location>
</feature>
<dbReference type="Proteomes" id="UP000054010">
    <property type="component" value="Unassembled WGS sequence"/>
</dbReference>
<dbReference type="InterPro" id="IPR050553">
    <property type="entry name" value="Thioredoxin_ResA/DsbE_sf"/>
</dbReference>
<dbReference type="STRING" id="765420.OSCT_0103"/>
<keyword evidence="10" id="KW-1185">Reference proteome</keyword>
<accession>E1I9V2</accession>
<evidence type="ECO:0000256" key="5">
    <source>
        <dbReference type="ARBA" id="ARBA00023284"/>
    </source>
</evidence>
<dbReference type="HOGENOM" id="CLU_042529_11_4_0"/>
<dbReference type="InterPro" id="IPR000866">
    <property type="entry name" value="AhpC/TSA"/>
</dbReference>
<gene>
    <name evidence="9" type="ORF">OSCT_0103</name>
</gene>
<dbReference type="CDD" id="cd02966">
    <property type="entry name" value="TlpA_like_family"/>
    <property type="match status" value="1"/>
</dbReference>
<keyword evidence="2" id="KW-0201">Cytochrome c-type biogenesis</keyword>
<evidence type="ECO:0000313" key="10">
    <source>
        <dbReference type="Proteomes" id="UP000054010"/>
    </source>
</evidence>
<dbReference type="OrthoDB" id="25753at2"/>
<comment type="caution">
    <text evidence="9">The sequence shown here is derived from an EMBL/GenBank/DDBJ whole genome shotgun (WGS) entry which is preliminary data.</text>
</comment>
<dbReference type="eggNOG" id="COG0526">
    <property type="taxonomic scope" value="Bacteria"/>
</dbReference>
<dbReference type="PROSITE" id="PS51257">
    <property type="entry name" value="PROKAR_LIPOPROTEIN"/>
    <property type="match status" value="1"/>
</dbReference>
<evidence type="ECO:0000256" key="4">
    <source>
        <dbReference type="ARBA" id="ARBA00023157"/>
    </source>
</evidence>
<dbReference type="Gene3D" id="3.40.30.10">
    <property type="entry name" value="Glutaredoxin"/>
    <property type="match status" value="1"/>
</dbReference>
<evidence type="ECO:0000313" key="9">
    <source>
        <dbReference type="EMBL" id="EFO81954.1"/>
    </source>
</evidence>
<dbReference type="EMBL" id="ADVR01000003">
    <property type="protein sequence ID" value="EFO81954.1"/>
    <property type="molecule type" value="Genomic_DNA"/>
</dbReference>
<dbReference type="InterPro" id="IPR017937">
    <property type="entry name" value="Thioredoxin_CS"/>
</dbReference>
<name>E1I9V2_9CHLR</name>
<feature type="domain" description="Thioredoxin" evidence="8">
    <location>
        <begin position="47"/>
        <end position="183"/>
    </location>
</feature>
<evidence type="ECO:0000256" key="1">
    <source>
        <dbReference type="ARBA" id="ARBA00004196"/>
    </source>
</evidence>
<evidence type="ECO:0000256" key="2">
    <source>
        <dbReference type="ARBA" id="ARBA00022748"/>
    </source>
</evidence>
<sequence length="183" mass="19947">MPRLVILVLLALGLSSCGRATPTPTTSQGGPNLATSSQMLDSGTQRPTEGSVAPDFSYTMADGTRHKLSDLRGTLVIVNFWATWCGPCRTEMPTFEQASQNNRDDLVILAVNRNEAPNVIRAFGQELGLTFPLITNMAGDIGDRYGATSLPMTFFINREGMIQRRHVGIVSAVQLEEYLAELE</sequence>
<evidence type="ECO:0000256" key="6">
    <source>
        <dbReference type="SAM" id="MobiDB-lite"/>
    </source>
</evidence>
<dbReference type="PROSITE" id="PS51352">
    <property type="entry name" value="THIOREDOXIN_2"/>
    <property type="match status" value="1"/>
</dbReference>
<feature type="chain" id="PRO_5003146951" evidence="7">
    <location>
        <begin position="21"/>
        <end position="183"/>
    </location>
</feature>
<dbReference type="Pfam" id="PF00578">
    <property type="entry name" value="AhpC-TSA"/>
    <property type="match status" value="1"/>
</dbReference>
<dbReference type="InterPro" id="IPR036249">
    <property type="entry name" value="Thioredoxin-like_sf"/>
</dbReference>
<dbReference type="SUPFAM" id="SSF52833">
    <property type="entry name" value="Thioredoxin-like"/>
    <property type="match status" value="1"/>
</dbReference>
<dbReference type="GO" id="GO:0016491">
    <property type="term" value="F:oxidoreductase activity"/>
    <property type="evidence" value="ECO:0007669"/>
    <property type="project" value="InterPro"/>
</dbReference>
<dbReference type="InterPro" id="IPR013766">
    <property type="entry name" value="Thioredoxin_domain"/>
</dbReference>
<keyword evidence="5" id="KW-0676">Redox-active center</keyword>
<reference evidence="9 10" key="1">
    <citation type="journal article" date="2011" name="J. Bacteriol.">
        <title>Draft genome sequence of the anoxygenic filamentous phototrophic bacterium Oscillochloris trichoides subsp. DG-6.</title>
        <authorList>
            <person name="Kuznetsov B.B."/>
            <person name="Ivanovsky R.N."/>
            <person name="Keppen O.I."/>
            <person name="Sukhacheva M.V."/>
            <person name="Bumazhkin B.K."/>
            <person name="Patutina E.O."/>
            <person name="Beletsky A.V."/>
            <person name="Mardanov A.V."/>
            <person name="Baslerov R.V."/>
            <person name="Panteleeva A.N."/>
            <person name="Kolganova T.V."/>
            <person name="Ravin N.V."/>
            <person name="Skryabin K.G."/>
        </authorList>
    </citation>
    <scope>NUCLEOTIDE SEQUENCE [LARGE SCALE GENOMIC DNA]</scope>
    <source>
        <strain evidence="9 10">DG-6</strain>
    </source>
</reference>
<comment type="subcellular location">
    <subcellularLocation>
        <location evidence="1">Cell envelope</location>
    </subcellularLocation>
</comment>
<feature type="region of interest" description="Disordered" evidence="6">
    <location>
        <begin position="21"/>
        <end position="56"/>
    </location>
</feature>
<evidence type="ECO:0000256" key="7">
    <source>
        <dbReference type="SAM" id="SignalP"/>
    </source>
</evidence>
<dbReference type="GO" id="GO:0030313">
    <property type="term" value="C:cell envelope"/>
    <property type="evidence" value="ECO:0007669"/>
    <property type="project" value="UniProtKB-SubCell"/>
</dbReference>
<proteinExistence type="predicted"/>
<keyword evidence="3" id="KW-0812">Transmembrane</keyword>
<dbReference type="PROSITE" id="PS00194">
    <property type="entry name" value="THIOREDOXIN_1"/>
    <property type="match status" value="1"/>
</dbReference>
<dbReference type="PANTHER" id="PTHR42852:SF6">
    <property type="entry name" value="THIOL:DISULFIDE INTERCHANGE PROTEIN DSBE"/>
    <property type="match status" value="1"/>
</dbReference>
<dbReference type="GO" id="GO:0017004">
    <property type="term" value="P:cytochrome complex assembly"/>
    <property type="evidence" value="ECO:0007669"/>
    <property type="project" value="UniProtKB-KW"/>
</dbReference>
<dbReference type="GO" id="GO:0016209">
    <property type="term" value="F:antioxidant activity"/>
    <property type="evidence" value="ECO:0007669"/>
    <property type="project" value="InterPro"/>
</dbReference>
<keyword evidence="4" id="KW-1015">Disulfide bond</keyword>
<keyword evidence="7" id="KW-0732">Signal</keyword>
<evidence type="ECO:0000259" key="8">
    <source>
        <dbReference type="PROSITE" id="PS51352"/>
    </source>
</evidence>
<organism evidence="9 10">
    <name type="scientific">Oscillochloris trichoides DG-6</name>
    <dbReference type="NCBI Taxonomy" id="765420"/>
    <lineage>
        <taxon>Bacteria</taxon>
        <taxon>Bacillati</taxon>
        <taxon>Chloroflexota</taxon>
        <taxon>Chloroflexia</taxon>
        <taxon>Chloroflexales</taxon>
        <taxon>Chloroflexineae</taxon>
        <taxon>Oscillochloridaceae</taxon>
        <taxon>Oscillochloris</taxon>
    </lineage>
</organism>
<feature type="signal peptide" evidence="7">
    <location>
        <begin position="1"/>
        <end position="20"/>
    </location>
</feature>
<keyword evidence="3" id="KW-0735">Signal-anchor</keyword>